<organism evidence="2 3">
    <name type="scientific">Pedobacter gandavensis</name>
    <dbReference type="NCBI Taxonomy" id="2679963"/>
    <lineage>
        <taxon>Bacteria</taxon>
        <taxon>Pseudomonadati</taxon>
        <taxon>Bacteroidota</taxon>
        <taxon>Sphingobacteriia</taxon>
        <taxon>Sphingobacteriales</taxon>
        <taxon>Sphingobacteriaceae</taxon>
        <taxon>Pedobacter</taxon>
    </lineage>
</organism>
<dbReference type="RefSeq" id="WP_182955100.1">
    <property type="nucleotide sequence ID" value="NZ_WNXC01000001.1"/>
</dbReference>
<dbReference type="Proteomes" id="UP000636110">
    <property type="component" value="Unassembled WGS sequence"/>
</dbReference>
<evidence type="ECO:0000313" key="3">
    <source>
        <dbReference type="Proteomes" id="UP000636110"/>
    </source>
</evidence>
<dbReference type="EMBL" id="WNXC01000001">
    <property type="protein sequence ID" value="MBB2148787.1"/>
    <property type="molecule type" value="Genomic_DNA"/>
</dbReference>
<protein>
    <submittedName>
        <fullName evidence="2">Uncharacterized protein</fullName>
    </submittedName>
</protein>
<comment type="caution">
    <text evidence="2">The sequence shown here is derived from an EMBL/GenBank/DDBJ whole genome shotgun (WGS) entry which is preliminary data.</text>
</comment>
<feature type="coiled-coil region" evidence="1">
    <location>
        <begin position="73"/>
        <end position="100"/>
    </location>
</feature>
<proteinExistence type="predicted"/>
<accession>A0ABR6EU45</accession>
<keyword evidence="3" id="KW-1185">Reference proteome</keyword>
<gene>
    <name evidence="2" type="ORF">GM920_07670</name>
</gene>
<name>A0ABR6EU45_9SPHI</name>
<reference evidence="2 3" key="1">
    <citation type="submission" date="2019-11" db="EMBL/GenBank/DDBJ databases">
        <title>Description of Pedobacter sp. LMG 31462T.</title>
        <authorList>
            <person name="Carlier A."/>
            <person name="Qi S."/>
            <person name="Vandamme P."/>
        </authorList>
    </citation>
    <scope>NUCLEOTIDE SEQUENCE [LARGE SCALE GENOMIC DNA]</scope>
    <source>
        <strain evidence="2 3">LMG 31462</strain>
    </source>
</reference>
<sequence>MRAWKDRMIKDPAYAAKEPYAKEARLSKFVVYSAATKKIYTPEEFLDCQEKVDIFRGKENTKQFRIIDPMAYLKYKDEELARLREEQDKLKAKISSYLADKTK</sequence>
<keyword evidence="1" id="KW-0175">Coiled coil</keyword>
<evidence type="ECO:0000256" key="1">
    <source>
        <dbReference type="SAM" id="Coils"/>
    </source>
</evidence>
<evidence type="ECO:0000313" key="2">
    <source>
        <dbReference type="EMBL" id="MBB2148787.1"/>
    </source>
</evidence>